<dbReference type="EMBL" id="SJPK01000027">
    <property type="protein sequence ID" value="TWT55335.1"/>
    <property type="molecule type" value="Genomic_DNA"/>
</dbReference>
<sequence precursor="true">MSRLALLALFVLSLQLISSTVDAGVLATADSVPAVSAPAAIGMAIPSPNQTDPDESTPVLCFGKASGLIGHSSVSSSNSRVVAVPCDVISMSVSASPCARIALQNSVLPSSPLLDDLLKPS</sequence>
<reference evidence="2 3" key="1">
    <citation type="submission" date="2019-02" db="EMBL/GenBank/DDBJ databases">
        <title>Deep-cultivation of Planctomycetes and their phenomic and genomic characterization uncovers novel biology.</title>
        <authorList>
            <person name="Wiegand S."/>
            <person name="Jogler M."/>
            <person name="Boedeker C."/>
            <person name="Pinto D."/>
            <person name="Vollmers J."/>
            <person name="Rivas-Marin E."/>
            <person name="Kohn T."/>
            <person name="Peeters S.H."/>
            <person name="Heuer A."/>
            <person name="Rast P."/>
            <person name="Oberbeckmann S."/>
            <person name="Bunk B."/>
            <person name="Jeske O."/>
            <person name="Meyerdierks A."/>
            <person name="Storesund J.E."/>
            <person name="Kallscheuer N."/>
            <person name="Luecker S."/>
            <person name="Lage O.M."/>
            <person name="Pohl T."/>
            <person name="Merkel B.J."/>
            <person name="Hornburger P."/>
            <person name="Mueller R.-W."/>
            <person name="Bruemmer F."/>
            <person name="Labrenz M."/>
            <person name="Spormann A.M."/>
            <person name="Op Den Camp H."/>
            <person name="Overmann J."/>
            <person name="Amann R."/>
            <person name="Jetten M.S.M."/>
            <person name="Mascher T."/>
            <person name="Medema M.H."/>
            <person name="Devos D.P."/>
            <person name="Kaster A.-K."/>
            <person name="Ovreas L."/>
            <person name="Rohde M."/>
            <person name="Galperin M.Y."/>
            <person name="Jogler C."/>
        </authorList>
    </citation>
    <scope>NUCLEOTIDE SEQUENCE [LARGE SCALE GENOMIC DNA]</scope>
    <source>
        <strain evidence="2 3">CA85</strain>
    </source>
</reference>
<accession>A0A5C5WZI3</accession>
<keyword evidence="3" id="KW-1185">Reference proteome</keyword>
<evidence type="ECO:0000313" key="2">
    <source>
        <dbReference type="EMBL" id="TWT55335.1"/>
    </source>
</evidence>
<evidence type="ECO:0000313" key="3">
    <source>
        <dbReference type="Proteomes" id="UP000318053"/>
    </source>
</evidence>
<dbReference type="Proteomes" id="UP000318053">
    <property type="component" value="Unassembled WGS sequence"/>
</dbReference>
<proteinExistence type="predicted"/>
<dbReference type="AlphaFoldDB" id="A0A5C5WZI3"/>
<dbReference type="RefSeq" id="WP_146393843.1">
    <property type="nucleotide sequence ID" value="NZ_SJPK01000027.1"/>
</dbReference>
<name>A0A5C5WZI3_9BACT</name>
<keyword evidence="1" id="KW-0732">Signal</keyword>
<comment type="caution">
    <text evidence="2">The sequence shown here is derived from an EMBL/GenBank/DDBJ whole genome shotgun (WGS) entry which is preliminary data.</text>
</comment>
<evidence type="ECO:0000256" key="1">
    <source>
        <dbReference type="SAM" id="SignalP"/>
    </source>
</evidence>
<feature type="signal peptide" evidence="1">
    <location>
        <begin position="1"/>
        <end position="23"/>
    </location>
</feature>
<protein>
    <recommendedName>
        <fullName evidence="4">Secreted protein</fullName>
    </recommendedName>
</protein>
<evidence type="ECO:0008006" key="4">
    <source>
        <dbReference type="Google" id="ProtNLM"/>
    </source>
</evidence>
<gene>
    <name evidence="2" type="ORF">CA85_49620</name>
</gene>
<organism evidence="2 3">
    <name type="scientific">Allorhodopirellula solitaria</name>
    <dbReference type="NCBI Taxonomy" id="2527987"/>
    <lineage>
        <taxon>Bacteria</taxon>
        <taxon>Pseudomonadati</taxon>
        <taxon>Planctomycetota</taxon>
        <taxon>Planctomycetia</taxon>
        <taxon>Pirellulales</taxon>
        <taxon>Pirellulaceae</taxon>
        <taxon>Allorhodopirellula</taxon>
    </lineage>
</organism>
<feature type="chain" id="PRO_5022889862" description="Secreted protein" evidence="1">
    <location>
        <begin position="24"/>
        <end position="121"/>
    </location>
</feature>